<feature type="compositionally biased region" description="Basic and acidic residues" evidence="2">
    <location>
        <begin position="81"/>
        <end position="110"/>
    </location>
</feature>
<proteinExistence type="predicted"/>
<protein>
    <submittedName>
        <fullName evidence="4">Uncharacterized protein</fullName>
    </submittedName>
</protein>
<evidence type="ECO:0000256" key="2">
    <source>
        <dbReference type="SAM" id="MobiDB-lite"/>
    </source>
</evidence>
<feature type="coiled-coil region" evidence="1">
    <location>
        <begin position="7"/>
        <end position="34"/>
    </location>
</feature>
<name>A0A1I8A0U2_9BILA</name>
<keyword evidence="1" id="KW-0175">Coiled coil</keyword>
<evidence type="ECO:0000313" key="4">
    <source>
        <dbReference type="WBParaSite" id="L893_g31447.t1"/>
    </source>
</evidence>
<evidence type="ECO:0000313" key="3">
    <source>
        <dbReference type="Proteomes" id="UP000095287"/>
    </source>
</evidence>
<accession>A0A1I8A0U2</accession>
<dbReference type="Proteomes" id="UP000095287">
    <property type="component" value="Unplaced"/>
</dbReference>
<feature type="compositionally biased region" description="Acidic residues" evidence="2">
    <location>
        <begin position="65"/>
        <end position="74"/>
    </location>
</feature>
<keyword evidence="3" id="KW-1185">Reference proteome</keyword>
<evidence type="ECO:0000256" key="1">
    <source>
        <dbReference type="SAM" id="Coils"/>
    </source>
</evidence>
<dbReference type="WBParaSite" id="L893_g31447.t1">
    <property type="protein sequence ID" value="L893_g31447.t1"/>
    <property type="gene ID" value="L893_g31447"/>
</dbReference>
<feature type="region of interest" description="Disordered" evidence="2">
    <location>
        <begin position="63"/>
        <end position="110"/>
    </location>
</feature>
<dbReference type="AlphaFoldDB" id="A0A1I8A0U2"/>
<reference evidence="4" key="1">
    <citation type="submission" date="2016-11" db="UniProtKB">
        <authorList>
            <consortium name="WormBaseParasite"/>
        </authorList>
    </citation>
    <scope>IDENTIFICATION</scope>
</reference>
<sequence length="110" mass="12632">MALPRVIAEKAREVTDVEAEIDALKEECETLERSWVRPSNRDLGFLKAFGSLVEKTRLLKKTLEEGDGPEDDEKEATAQAKEVEDCRRLQKQRQAKEAEEERRGFRDGDL</sequence>
<organism evidence="3 4">
    <name type="scientific">Steinernema glaseri</name>
    <dbReference type="NCBI Taxonomy" id="37863"/>
    <lineage>
        <taxon>Eukaryota</taxon>
        <taxon>Metazoa</taxon>
        <taxon>Ecdysozoa</taxon>
        <taxon>Nematoda</taxon>
        <taxon>Chromadorea</taxon>
        <taxon>Rhabditida</taxon>
        <taxon>Tylenchina</taxon>
        <taxon>Panagrolaimomorpha</taxon>
        <taxon>Strongyloidoidea</taxon>
        <taxon>Steinernematidae</taxon>
        <taxon>Steinernema</taxon>
    </lineage>
</organism>